<protein>
    <submittedName>
        <fullName evidence="1">Uncharacterized protein</fullName>
    </submittedName>
</protein>
<keyword evidence="1" id="KW-0614">Plasmid</keyword>
<geneLocation type="plasmid" evidence="1">
    <name>p61</name>
</geneLocation>
<sequence>MRTPPHPVLEAALSALRLLHEDPKERRVLQEVGRLYHEGFPGAPKGVVPLSAVYAAMAHEKVAPGLPVDLTTLGSLLHALGLWRLSKGAYLFDPDLAREVAKTPVGRLPIELLFRLPEPAPLVLLPEGLPAWPEVEGFHVALEWDPGGRPGISPHLELRFLVWIRGSRGYHPATLVLDLDAQDLEEAVKKTLARSIREARGLAAVSLWEARPHLEREYGAILGQALSLTLYLCQEAPDLGGVAPRPPAPLVRVKGGKKVFPPGEPLILPTGWRWGKALRLARERKEREPSAPTGKRVAPHVRRAHWHLYWVGEGSRKDPTRAKPLLRWVPATLVNRDLLEEAGLTPEDLPAVVRRARGRTTRVRGQG</sequence>
<dbReference type="Pfam" id="PF26125">
    <property type="entry name" value="AcrVA2-like"/>
    <property type="match status" value="1"/>
</dbReference>
<proteinExistence type="predicted"/>
<name>A0A2U9QI91_THEAQ</name>
<dbReference type="AlphaFoldDB" id="A0A2U9QI91"/>
<reference evidence="1" key="1">
    <citation type="submission" date="2018-06" db="EMBL/GenBank/DDBJ databases">
        <authorList>
            <person name="Zhirakovskaya E."/>
        </authorList>
    </citation>
    <scope>NUCLEOTIDE SEQUENCE</scope>
    <source>
        <strain evidence="1">YT-1</strain>
        <plasmid evidence="1">p61</plasmid>
    </source>
</reference>
<dbReference type="EMBL" id="CP020572">
    <property type="protein sequence ID" value="AWU47370.1"/>
    <property type="molecule type" value="Genomic_DNA"/>
</dbReference>
<dbReference type="RefSeq" id="WP_158540221.1">
    <property type="nucleotide sequence ID" value="NZ_CP020572.1"/>
</dbReference>
<evidence type="ECO:0000313" key="1">
    <source>
        <dbReference type="EMBL" id="AWU47370.1"/>
    </source>
</evidence>
<organism evidence="1">
    <name type="scientific">Thermus aquaticus</name>
    <dbReference type="NCBI Taxonomy" id="271"/>
    <lineage>
        <taxon>Bacteria</taxon>
        <taxon>Thermotogati</taxon>
        <taxon>Deinococcota</taxon>
        <taxon>Deinococci</taxon>
        <taxon>Thermales</taxon>
        <taxon>Thermaceae</taxon>
        <taxon>Thermus</taxon>
    </lineage>
</organism>
<dbReference type="InterPro" id="IPR058915">
    <property type="entry name" value="AcrVA2-like"/>
</dbReference>
<accession>A0A2U9QI91</accession>
<gene>
    <name evidence="1" type="ORF">B6246_p0210</name>
</gene>